<reference evidence="1" key="2">
    <citation type="journal article" date="2023" name="IMA Fungus">
        <title>Comparative genomic study of the Penicillium genus elucidates a diverse pangenome and 15 lateral gene transfer events.</title>
        <authorList>
            <person name="Petersen C."/>
            <person name="Sorensen T."/>
            <person name="Nielsen M.R."/>
            <person name="Sondergaard T.E."/>
            <person name="Sorensen J.L."/>
            <person name="Fitzpatrick D.A."/>
            <person name="Frisvad J.C."/>
            <person name="Nielsen K.L."/>
        </authorList>
    </citation>
    <scope>NUCLEOTIDE SEQUENCE</scope>
    <source>
        <strain evidence="1">IBT 22155</strain>
    </source>
</reference>
<comment type="caution">
    <text evidence="1">The sequence shown here is derived from an EMBL/GenBank/DDBJ whole genome shotgun (WGS) entry which is preliminary data.</text>
</comment>
<dbReference type="GeneID" id="81406290"/>
<accession>A0A9W9L149</accession>
<reference evidence="1" key="1">
    <citation type="submission" date="2022-11" db="EMBL/GenBank/DDBJ databases">
        <authorList>
            <person name="Petersen C."/>
        </authorList>
    </citation>
    <scope>NUCLEOTIDE SEQUENCE</scope>
    <source>
        <strain evidence="1">IBT 22155</strain>
    </source>
</reference>
<evidence type="ECO:0000313" key="2">
    <source>
        <dbReference type="Proteomes" id="UP001149079"/>
    </source>
</evidence>
<dbReference type="AlphaFoldDB" id="A0A9W9L149"/>
<name>A0A9W9L149_9EURO</name>
<dbReference type="EMBL" id="JAPQKL010000005">
    <property type="protein sequence ID" value="KAJ5130337.1"/>
    <property type="molecule type" value="Genomic_DNA"/>
</dbReference>
<protein>
    <submittedName>
        <fullName evidence="1">Uncharacterized protein</fullName>
    </submittedName>
</protein>
<proteinExistence type="predicted"/>
<keyword evidence="2" id="KW-1185">Reference proteome</keyword>
<dbReference type="RefSeq" id="XP_056520716.1">
    <property type="nucleotide sequence ID" value="XM_056667120.1"/>
</dbReference>
<organism evidence="1 2">
    <name type="scientific">Penicillium bovifimosum</name>
    <dbReference type="NCBI Taxonomy" id="126998"/>
    <lineage>
        <taxon>Eukaryota</taxon>
        <taxon>Fungi</taxon>
        <taxon>Dikarya</taxon>
        <taxon>Ascomycota</taxon>
        <taxon>Pezizomycotina</taxon>
        <taxon>Eurotiomycetes</taxon>
        <taxon>Eurotiomycetidae</taxon>
        <taxon>Eurotiales</taxon>
        <taxon>Aspergillaceae</taxon>
        <taxon>Penicillium</taxon>
    </lineage>
</organism>
<sequence length="66" mass="6934">MSASDSCANTTTAATSIATGLAASQRTLWTTVTATAASDIHIELDEAYWVNAVDSITSYRKYTVTG</sequence>
<evidence type="ECO:0000313" key="1">
    <source>
        <dbReference type="EMBL" id="KAJ5130337.1"/>
    </source>
</evidence>
<dbReference type="Proteomes" id="UP001149079">
    <property type="component" value="Unassembled WGS sequence"/>
</dbReference>
<gene>
    <name evidence="1" type="ORF">N7515_006376</name>
</gene>